<comment type="caution">
    <text evidence="2">The sequence shown here is derived from an EMBL/GenBank/DDBJ whole genome shotgun (WGS) entry which is preliminary data.</text>
</comment>
<reference evidence="2 3" key="1">
    <citation type="journal article" date="2021" name="Elife">
        <title>Chloroplast acquisition without the gene transfer in kleptoplastic sea slugs, Plakobranchus ocellatus.</title>
        <authorList>
            <person name="Maeda T."/>
            <person name="Takahashi S."/>
            <person name="Yoshida T."/>
            <person name="Shimamura S."/>
            <person name="Takaki Y."/>
            <person name="Nagai Y."/>
            <person name="Toyoda A."/>
            <person name="Suzuki Y."/>
            <person name="Arimoto A."/>
            <person name="Ishii H."/>
            <person name="Satoh N."/>
            <person name="Nishiyama T."/>
            <person name="Hasebe M."/>
            <person name="Maruyama T."/>
            <person name="Minagawa J."/>
            <person name="Obokata J."/>
            <person name="Shigenobu S."/>
        </authorList>
    </citation>
    <scope>NUCLEOTIDE SEQUENCE [LARGE SCALE GENOMIC DNA]</scope>
</reference>
<evidence type="ECO:0000313" key="2">
    <source>
        <dbReference type="EMBL" id="GFN77807.1"/>
    </source>
</evidence>
<keyword evidence="3" id="KW-1185">Reference proteome</keyword>
<organism evidence="2 3">
    <name type="scientific">Plakobranchus ocellatus</name>
    <dbReference type="NCBI Taxonomy" id="259542"/>
    <lineage>
        <taxon>Eukaryota</taxon>
        <taxon>Metazoa</taxon>
        <taxon>Spiralia</taxon>
        <taxon>Lophotrochozoa</taxon>
        <taxon>Mollusca</taxon>
        <taxon>Gastropoda</taxon>
        <taxon>Heterobranchia</taxon>
        <taxon>Euthyneura</taxon>
        <taxon>Panpulmonata</taxon>
        <taxon>Sacoglossa</taxon>
        <taxon>Placobranchoidea</taxon>
        <taxon>Plakobranchidae</taxon>
        <taxon>Plakobranchus</taxon>
    </lineage>
</organism>
<evidence type="ECO:0000256" key="1">
    <source>
        <dbReference type="SAM" id="MobiDB-lite"/>
    </source>
</evidence>
<gene>
    <name evidence="2" type="ORF">PoB_000431300</name>
</gene>
<feature type="region of interest" description="Disordered" evidence="1">
    <location>
        <begin position="1"/>
        <end position="25"/>
    </location>
</feature>
<dbReference type="EMBL" id="BLXT01000501">
    <property type="protein sequence ID" value="GFN77807.1"/>
    <property type="molecule type" value="Genomic_DNA"/>
</dbReference>
<dbReference type="AlphaFoldDB" id="A0AAV3Y5H4"/>
<name>A0AAV3Y5H4_9GAST</name>
<sequence length="73" mass="8377">MKTGKLKPLRETMSSLESQPDQYSLSTDACGETRLLNESLKARNVLRHWTISEELLEGSRRRVLENVRTLISC</sequence>
<feature type="compositionally biased region" description="Polar residues" evidence="1">
    <location>
        <begin position="12"/>
        <end position="25"/>
    </location>
</feature>
<proteinExistence type="predicted"/>
<accession>A0AAV3Y5H4</accession>
<protein>
    <submittedName>
        <fullName evidence="2">Uncharacterized protein</fullName>
    </submittedName>
</protein>
<evidence type="ECO:0000313" key="3">
    <source>
        <dbReference type="Proteomes" id="UP000735302"/>
    </source>
</evidence>
<dbReference type="Proteomes" id="UP000735302">
    <property type="component" value="Unassembled WGS sequence"/>
</dbReference>